<accession>W9GUG9</accession>
<reference evidence="1 2" key="1">
    <citation type="submission" date="2013-08" db="EMBL/GenBank/DDBJ databases">
        <title>The genome sequence of Skermanella stibiiresistens.</title>
        <authorList>
            <person name="Zhu W."/>
            <person name="Wang G."/>
        </authorList>
    </citation>
    <scope>NUCLEOTIDE SEQUENCE [LARGE SCALE GENOMIC DNA]</scope>
    <source>
        <strain evidence="1 2">SB22</strain>
    </source>
</reference>
<gene>
    <name evidence="1" type="ORF">N825_28965</name>
</gene>
<comment type="caution">
    <text evidence="1">The sequence shown here is derived from an EMBL/GenBank/DDBJ whole genome shotgun (WGS) entry which is preliminary data.</text>
</comment>
<dbReference type="EMBL" id="AVFL01000047">
    <property type="protein sequence ID" value="EWY36306.1"/>
    <property type="molecule type" value="Genomic_DNA"/>
</dbReference>
<dbReference type="Proteomes" id="UP000019486">
    <property type="component" value="Unassembled WGS sequence"/>
</dbReference>
<evidence type="ECO:0000313" key="1">
    <source>
        <dbReference type="EMBL" id="EWY36306.1"/>
    </source>
</evidence>
<protein>
    <submittedName>
        <fullName evidence="1">Uncharacterized protein</fullName>
    </submittedName>
</protein>
<keyword evidence="2" id="KW-1185">Reference proteome</keyword>
<dbReference type="STRING" id="1385369.N825_28965"/>
<evidence type="ECO:0000313" key="2">
    <source>
        <dbReference type="Proteomes" id="UP000019486"/>
    </source>
</evidence>
<proteinExistence type="predicted"/>
<dbReference type="RefSeq" id="WP_037460993.1">
    <property type="nucleotide sequence ID" value="NZ_AVFL01000047.1"/>
</dbReference>
<name>W9GUG9_9PROT</name>
<sequence>MGEVLDTPPDTLVGVLAKLEFFWLIRDYMGDDGDEFLDIIQEDPRALAWAEGSRAAIVHRHGGA</sequence>
<dbReference type="AlphaFoldDB" id="W9GUG9"/>
<organism evidence="1 2">
    <name type="scientific">Skermanella stibiiresistens SB22</name>
    <dbReference type="NCBI Taxonomy" id="1385369"/>
    <lineage>
        <taxon>Bacteria</taxon>
        <taxon>Pseudomonadati</taxon>
        <taxon>Pseudomonadota</taxon>
        <taxon>Alphaproteobacteria</taxon>
        <taxon>Rhodospirillales</taxon>
        <taxon>Azospirillaceae</taxon>
        <taxon>Skermanella</taxon>
    </lineage>
</organism>